<dbReference type="Proteomes" id="UP001516464">
    <property type="component" value="Unassembled WGS sequence"/>
</dbReference>
<reference evidence="5 6" key="1">
    <citation type="submission" date="2019-01" db="EMBL/GenBank/DDBJ databases">
        <title>Genomes sequencing and comparative genomics of infectious freshwater microsporidia, Cucumispora dikerogammari and Thelohania contejeani.</title>
        <authorList>
            <person name="Cormier A."/>
            <person name="Giraud I."/>
            <person name="Wattier R."/>
            <person name="Teixeira M."/>
            <person name="Grandjean F."/>
            <person name="Rigaud T."/>
            <person name="Cordaux R."/>
        </authorList>
    </citation>
    <scope>NUCLEOTIDE SEQUENCE [LARGE SCALE GENOMIC DNA]</scope>
    <source>
        <strain evidence="5">T1</strain>
        <tissue evidence="5">Spores</tissue>
    </source>
</reference>
<keyword evidence="6" id="KW-1185">Reference proteome</keyword>
<accession>A0ABQ7I0I1</accession>
<keyword evidence="1 5" id="KW-0240">DNA-directed RNA polymerase</keyword>
<dbReference type="SUPFAM" id="SSF55257">
    <property type="entry name" value="RBP11-like subunits of RNA polymerase"/>
    <property type="match status" value="1"/>
</dbReference>
<dbReference type="Pfam" id="PF01000">
    <property type="entry name" value="RNA_pol_A_bac"/>
    <property type="match status" value="1"/>
</dbReference>
<gene>
    <name evidence="5" type="primary">rpb3</name>
    <name evidence="5" type="ORF">TCON_0898</name>
</gene>
<dbReference type="InterPro" id="IPR011262">
    <property type="entry name" value="DNA-dir_RNA_pol_insert"/>
</dbReference>
<evidence type="ECO:0000313" key="6">
    <source>
        <dbReference type="Proteomes" id="UP001516464"/>
    </source>
</evidence>
<feature type="domain" description="DNA-directed RNA polymerase RpoA/D/Rpb3-type" evidence="4">
    <location>
        <begin position="12"/>
        <end position="236"/>
    </location>
</feature>
<comment type="similarity">
    <text evidence="3">Belongs to the archaeal Rpo3/eukaryotic RPB3 RNA polymerase subunit family.</text>
</comment>
<evidence type="ECO:0000259" key="4">
    <source>
        <dbReference type="SMART" id="SM00662"/>
    </source>
</evidence>
<protein>
    <submittedName>
        <fullName evidence="5">DNA-directed RNA polymerase II subunit RPB3</fullName>
    </submittedName>
</protein>
<dbReference type="InterPro" id="IPR036603">
    <property type="entry name" value="RBP11-like"/>
</dbReference>
<dbReference type="InterPro" id="IPR022842">
    <property type="entry name" value="RNAP_Rpo3/Rpb3/RPAC1"/>
</dbReference>
<evidence type="ECO:0000256" key="1">
    <source>
        <dbReference type="ARBA" id="ARBA00022478"/>
    </source>
</evidence>
<dbReference type="Pfam" id="PF01193">
    <property type="entry name" value="RNA_pol_L"/>
    <property type="match status" value="1"/>
</dbReference>
<comment type="caution">
    <text evidence="5">The sequence shown here is derived from an EMBL/GenBank/DDBJ whole genome shotgun (WGS) entry which is preliminary data.</text>
</comment>
<dbReference type="PANTHER" id="PTHR11800:SF2">
    <property type="entry name" value="DNA-DIRECTED RNA POLYMERASE II SUBUNIT RPB3"/>
    <property type="match status" value="1"/>
</dbReference>
<proteinExistence type="inferred from homology"/>
<sequence>MKLEILELTDESIKFALTNTTIAFANSLRRVLLSEIPTVTIDLVEILRNNTVLPDEMLSHRLGMIPLYTIGHPLKYSRDCTCTTHCPDCSAVLELDVSNMDDETMLVTSGHLFLEEENVAIRNRDIVIAKLSRNQSVAARCIARRGTAKMHAKWSPVTVVEYEYDPENIKRDTTMWYENDIEKEWPGVKEGEADLIKTIDRVEMKVEVVEGCADPIPILLEALNILKSKISKLIHFIETVE</sequence>
<dbReference type="SUPFAM" id="SSF56553">
    <property type="entry name" value="Insert subdomain of RNA polymerase alpha subunit"/>
    <property type="match status" value="1"/>
</dbReference>
<dbReference type="SMART" id="SM00662">
    <property type="entry name" value="RPOLD"/>
    <property type="match status" value="1"/>
</dbReference>
<dbReference type="Gene3D" id="2.170.120.12">
    <property type="entry name" value="DNA-directed RNA polymerase, insert domain"/>
    <property type="match status" value="1"/>
</dbReference>
<dbReference type="EMBL" id="SBIQ01000042">
    <property type="protein sequence ID" value="KAF7683896.1"/>
    <property type="molecule type" value="Genomic_DNA"/>
</dbReference>
<dbReference type="Gene3D" id="3.30.1360.10">
    <property type="entry name" value="RNA polymerase, RBP11-like subunit"/>
    <property type="match status" value="1"/>
</dbReference>
<dbReference type="InterPro" id="IPR050518">
    <property type="entry name" value="Rpo3/RPB3_RNA_Pol_subunit"/>
</dbReference>
<dbReference type="NCBIfam" id="NF001988">
    <property type="entry name" value="PRK00783.1"/>
    <property type="match status" value="1"/>
</dbReference>
<dbReference type="InterPro" id="IPR036643">
    <property type="entry name" value="RNApol_insert_sf"/>
</dbReference>
<evidence type="ECO:0000256" key="2">
    <source>
        <dbReference type="ARBA" id="ARBA00023163"/>
    </source>
</evidence>
<dbReference type="GO" id="GO:0000428">
    <property type="term" value="C:DNA-directed RNA polymerase complex"/>
    <property type="evidence" value="ECO:0007669"/>
    <property type="project" value="UniProtKB-KW"/>
</dbReference>
<evidence type="ECO:0000256" key="3">
    <source>
        <dbReference type="ARBA" id="ARBA00025804"/>
    </source>
</evidence>
<evidence type="ECO:0000313" key="5">
    <source>
        <dbReference type="EMBL" id="KAF7683896.1"/>
    </source>
</evidence>
<keyword evidence="2" id="KW-0804">Transcription</keyword>
<dbReference type="PANTHER" id="PTHR11800">
    <property type="entry name" value="DNA-DIRECTED RNA POLYMERASE"/>
    <property type="match status" value="1"/>
</dbReference>
<dbReference type="InterPro" id="IPR011263">
    <property type="entry name" value="DNA-dir_RNA_pol_RpoA/D/Rpb3"/>
</dbReference>
<organism evidence="5 6">
    <name type="scientific">Astathelohania contejeani</name>
    <dbReference type="NCBI Taxonomy" id="164912"/>
    <lineage>
        <taxon>Eukaryota</taxon>
        <taxon>Fungi</taxon>
        <taxon>Fungi incertae sedis</taxon>
        <taxon>Microsporidia</taxon>
        <taxon>Astathelohaniidae</taxon>
        <taxon>Astathelohania</taxon>
    </lineage>
</organism>
<name>A0ABQ7I0I1_9MICR</name>
<dbReference type="HAMAP" id="MF_00320">
    <property type="entry name" value="RNApol_arch_Rpo3"/>
    <property type="match status" value="1"/>
</dbReference>